<dbReference type="Proteomes" id="UP000799324">
    <property type="component" value="Unassembled WGS sequence"/>
</dbReference>
<dbReference type="PANTHER" id="PTHR24359">
    <property type="entry name" value="SERINE/THREONINE-PROTEIN KINASE SBK1"/>
    <property type="match status" value="1"/>
</dbReference>
<organism evidence="4 5">
    <name type="scientific">Lophiostoma macrostomum CBS 122681</name>
    <dbReference type="NCBI Taxonomy" id="1314788"/>
    <lineage>
        <taxon>Eukaryota</taxon>
        <taxon>Fungi</taxon>
        <taxon>Dikarya</taxon>
        <taxon>Ascomycota</taxon>
        <taxon>Pezizomycotina</taxon>
        <taxon>Dothideomycetes</taxon>
        <taxon>Pleosporomycetidae</taxon>
        <taxon>Pleosporales</taxon>
        <taxon>Lophiostomataceae</taxon>
        <taxon>Lophiostoma</taxon>
    </lineage>
</organism>
<evidence type="ECO:0000313" key="4">
    <source>
        <dbReference type="EMBL" id="KAF2656768.1"/>
    </source>
</evidence>
<dbReference type="PANTHER" id="PTHR24359:SF37">
    <property type="entry name" value="PROTEIN KINASE DOMAIN-CONTAINING PROTEIN"/>
    <property type="match status" value="1"/>
</dbReference>
<keyword evidence="4" id="KW-0808">Transferase</keyword>
<dbReference type="EMBL" id="MU004332">
    <property type="protein sequence ID" value="KAF2656768.1"/>
    <property type="molecule type" value="Genomic_DNA"/>
</dbReference>
<dbReference type="OrthoDB" id="248923at2759"/>
<dbReference type="SMART" id="SM00220">
    <property type="entry name" value="S_TKc"/>
    <property type="match status" value="1"/>
</dbReference>
<gene>
    <name evidence="4" type="ORF">K491DRAFT_715003</name>
</gene>
<evidence type="ECO:0000256" key="2">
    <source>
        <dbReference type="SAM" id="MobiDB-lite"/>
    </source>
</evidence>
<dbReference type="InterPro" id="IPR011009">
    <property type="entry name" value="Kinase-like_dom_sf"/>
</dbReference>
<dbReference type="Gene3D" id="1.10.510.10">
    <property type="entry name" value="Transferase(Phosphotransferase) domain 1"/>
    <property type="match status" value="1"/>
</dbReference>
<dbReference type="Pfam" id="PF00069">
    <property type="entry name" value="Pkinase"/>
    <property type="match status" value="1"/>
</dbReference>
<dbReference type="PROSITE" id="PS50011">
    <property type="entry name" value="PROTEIN_KINASE_DOM"/>
    <property type="match status" value="1"/>
</dbReference>
<reference evidence="4" key="1">
    <citation type="journal article" date="2020" name="Stud. Mycol.">
        <title>101 Dothideomycetes genomes: a test case for predicting lifestyles and emergence of pathogens.</title>
        <authorList>
            <person name="Haridas S."/>
            <person name="Albert R."/>
            <person name="Binder M."/>
            <person name="Bloem J."/>
            <person name="Labutti K."/>
            <person name="Salamov A."/>
            <person name="Andreopoulos B."/>
            <person name="Baker S."/>
            <person name="Barry K."/>
            <person name="Bills G."/>
            <person name="Bluhm B."/>
            <person name="Cannon C."/>
            <person name="Castanera R."/>
            <person name="Culley D."/>
            <person name="Daum C."/>
            <person name="Ezra D."/>
            <person name="Gonzalez J."/>
            <person name="Henrissat B."/>
            <person name="Kuo A."/>
            <person name="Liang C."/>
            <person name="Lipzen A."/>
            <person name="Lutzoni F."/>
            <person name="Magnuson J."/>
            <person name="Mondo S."/>
            <person name="Nolan M."/>
            <person name="Ohm R."/>
            <person name="Pangilinan J."/>
            <person name="Park H.-J."/>
            <person name="Ramirez L."/>
            <person name="Alfaro M."/>
            <person name="Sun H."/>
            <person name="Tritt A."/>
            <person name="Yoshinaga Y."/>
            <person name="Zwiers L.-H."/>
            <person name="Turgeon B."/>
            <person name="Goodwin S."/>
            <person name="Spatafora J."/>
            <person name="Crous P."/>
            <person name="Grigoriev I."/>
        </authorList>
    </citation>
    <scope>NUCLEOTIDE SEQUENCE</scope>
    <source>
        <strain evidence="4">CBS 122681</strain>
    </source>
</reference>
<keyword evidence="5" id="KW-1185">Reference proteome</keyword>
<evidence type="ECO:0000259" key="3">
    <source>
        <dbReference type="PROSITE" id="PS50011"/>
    </source>
</evidence>
<feature type="domain" description="Protein kinase" evidence="3">
    <location>
        <begin position="158"/>
        <end position="493"/>
    </location>
</feature>
<dbReference type="InterPro" id="IPR000719">
    <property type="entry name" value="Prot_kinase_dom"/>
</dbReference>
<dbReference type="SUPFAM" id="SSF56112">
    <property type="entry name" value="Protein kinase-like (PK-like)"/>
    <property type="match status" value="1"/>
</dbReference>
<evidence type="ECO:0000313" key="5">
    <source>
        <dbReference type="Proteomes" id="UP000799324"/>
    </source>
</evidence>
<dbReference type="Gene3D" id="3.30.200.20">
    <property type="entry name" value="Phosphorylase Kinase, domain 1"/>
    <property type="match status" value="1"/>
</dbReference>
<dbReference type="AlphaFoldDB" id="A0A6A6TCS9"/>
<keyword evidence="1" id="KW-0175">Coiled coil</keyword>
<proteinExistence type="predicted"/>
<feature type="coiled-coil region" evidence="1">
    <location>
        <begin position="41"/>
        <end position="68"/>
    </location>
</feature>
<sequence length="541" mass="61437">MDSTLEDDISQYLEDHMAKLEFRFQTQEFVPRDIFEIATSKMAIEQAVKQEEDELELISEDLDNFVTDIHQCGRKLFAACVRSGLAMTCLKRLLAKGFTDLNQPRADCDCDCPNLKPRDRKTFRHFLDSLKKFNAPFFATNSFQALDSNTPIPIQFAEDSSNLRGKGAFGEVWEMNIHKSHHNLLPGSHIDRFAVKIIQQEVSWRREKAFITDMASLNHQHLVKCLASWTLGAKYHMIYELAACNLDEFVKKFPEPSQDSGLPEEWLAKQLCGIAGALLVVHNQGADSGSSSSLMVPTTAPAKTGYIHDIKPENILVYRYQGHLYWFRLSDFSCAKVVDLVATVSGQRLSHMTTGSGTPNYKAPETHTGKTSRPYDLFSLGCVYLELLTWYFQGYSALVSFKKARREQRRSPNGPQDEGFYFTLDSNDLDDDSNPTWHLRHAVVGKISELQEQCHGPLKRILDEIPNLLKIEPLERPTAKQLAQRLDAPGPELNLDMLSPVSRRDSMLPDSPPLTPKLHTNNHSNETDEHDFVMRFQQATE</sequence>
<protein>
    <submittedName>
        <fullName evidence="4">Kinase-like protein</fullName>
    </submittedName>
</protein>
<feature type="region of interest" description="Disordered" evidence="2">
    <location>
        <begin position="502"/>
        <end position="529"/>
    </location>
</feature>
<keyword evidence="4" id="KW-0418">Kinase</keyword>
<dbReference type="GO" id="GO:0005524">
    <property type="term" value="F:ATP binding"/>
    <property type="evidence" value="ECO:0007669"/>
    <property type="project" value="InterPro"/>
</dbReference>
<name>A0A6A6TCS9_9PLEO</name>
<accession>A0A6A6TCS9</accession>
<evidence type="ECO:0000256" key="1">
    <source>
        <dbReference type="SAM" id="Coils"/>
    </source>
</evidence>
<dbReference type="GO" id="GO:0004674">
    <property type="term" value="F:protein serine/threonine kinase activity"/>
    <property type="evidence" value="ECO:0007669"/>
    <property type="project" value="TreeGrafter"/>
</dbReference>